<evidence type="ECO:0000313" key="4">
    <source>
        <dbReference type="Proteomes" id="UP000634136"/>
    </source>
</evidence>
<keyword evidence="1" id="KW-0677">Repeat</keyword>
<feature type="repeat" description="PPR" evidence="2">
    <location>
        <begin position="570"/>
        <end position="604"/>
    </location>
</feature>
<accession>A0A834TC63</accession>
<dbReference type="InterPro" id="IPR002885">
    <property type="entry name" value="PPR_rpt"/>
</dbReference>
<feature type="repeat" description="PPR" evidence="2">
    <location>
        <begin position="359"/>
        <end position="389"/>
    </location>
</feature>
<evidence type="ECO:0000256" key="2">
    <source>
        <dbReference type="PROSITE-ProRule" id="PRU00708"/>
    </source>
</evidence>
<evidence type="ECO:0000256" key="1">
    <source>
        <dbReference type="ARBA" id="ARBA00022737"/>
    </source>
</evidence>
<feature type="repeat" description="PPR" evidence="2">
    <location>
        <begin position="676"/>
        <end position="710"/>
    </location>
</feature>
<feature type="repeat" description="PPR" evidence="2">
    <location>
        <begin position="395"/>
        <end position="429"/>
    </location>
</feature>
<dbReference type="EMBL" id="JAAIUW010000009">
    <property type="protein sequence ID" value="KAF7814319.1"/>
    <property type="molecule type" value="Genomic_DNA"/>
</dbReference>
<evidence type="ECO:0000313" key="3">
    <source>
        <dbReference type="EMBL" id="KAF7814319.1"/>
    </source>
</evidence>
<gene>
    <name evidence="3" type="ORF">G2W53_028288</name>
</gene>
<feature type="repeat" description="PPR" evidence="2">
    <location>
        <begin position="641"/>
        <end position="675"/>
    </location>
</feature>
<protein>
    <submittedName>
        <fullName evidence="3">Pentatricopeptide repeat-containing protein</fullName>
    </submittedName>
</protein>
<feature type="repeat" description="PPR" evidence="2">
    <location>
        <begin position="318"/>
        <end position="352"/>
    </location>
</feature>
<dbReference type="InterPro" id="IPR011990">
    <property type="entry name" value="TPR-like_helical_dom_sf"/>
</dbReference>
<dbReference type="Proteomes" id="UP000634136">
    <property type="component" value="Unassembled WGS sequence"/>
</dbReference>
<dbReference type="Pfam" id="PF12854">
    <property type="entry name" value="PPR_1"/>
    <property type="match status" value="1"/>
</dbReference>
<feature type="repeat" description="PPR" evidence="2">
    <location>
        <begin position="605"/>
        <end position="639"/>
    </location>
</feature>
<sequence length="745" mass="83321">MLPALRQVNLLRRHLPPPRRNFTVQCELPPENELIITQAVKLLQSSENDWNSDQLLPLLFSSPLSRDLLAITFRLGSSSKALNFLEYVRANAPPEHSSSLSFVFYGVLKLYSRESVSKTKLSELYKMVREQGVPLTTKSATLLIQSLQKAEMVDESFLLFNDLDPSLKSTLIFNTLIGGLLGRGRTDDALQVLDEMLKPNSEFPPNNVTGSIVFSELSKRGRSPGRSIKDEEICVLVRKLCECGVFPDTYKLTQLINKLCRKRKTNLAWDVLHDVIRLGGVVEAASCNALLTGLGRDRDVKRMNDLLAKMKEMEIQPSVITFGIIINHLCKSRRIDDALGVLEEMRGKGGSSGMKVEPDVVIFNTLIDGLCKVGRHEESLGLLEQMKTQSEHRPNTITFNCLIDGFCKAGNLDKAHELFDEMNKEGVLPNVVTLNTLVDGMCKQDKVSSAVEFFNEMQRKGIKGDVVTYSALISAFCNVNNIDKAMQYFDMMFSSGCTPDARVYYCLICGLSLAGRMDDASHFVSKLKEAGFGLDLYCYNVLISGFCKKKKLEKVLETLQEMEQTGTKPDTITYNTLISYLGKAGDFETANKMLKKMIKEGHVPSSVTYGAVIHAYCVHGNVNEAMKIFREMKSTSKVPLTTVIYNILIEALCKIKDVESAVSLMDDMKETGIRPNTTTYNAIFKGIQDKKMIDKAFELMDRMVEDACKPDYVTMEILTEWLSAVGEIENLKKFVQGYKVSSCSA</sequence>
<feature type="repeat" description="PPR" evidence="2">
    <location>
        <begin position="283"/>
        <end position="317"/>
    </location>
</feature>
<dbReference type="PROSITE" id="PS51375">
    <property type="entry name" value="PPR"/>
    <property type="match status" value="13"/>
</dbReference>
<proteinExistence type="predicted"/>
<dbReference type="Gene3D" id="1.25.40.10">
    <property type="entry name" value="Tetratricopeptide repeat domain"/>
    <property type="match status" value="6"/>
</dbReference>
<reference evidence="3" key="1">
    <citation type="submission" date="2020-09" db="EMBL/GenBank/DDBJ databases">
        <title>Genome-Enabled Discovery of Anthraquinone Biosynthesis in Senna tora.</title>
        <authorList>
            <person name="Kang S.-H."/>
            <person name="Pandey R.P."/>
            <person name="Lee C.-M."/>
            <person name="Sim J.-S."/>
            <person name="Jeong J.-T."/>
            <person name="Choi B.-S."/>
            <person name="Jung M."/>
            <person name="Ginzburg D."/>
            <person name="Zhao K."/>
            <person name="Won S.Y."/>
            <person name="Oh T.-J."/>
            <person name="Yu Y."/>
            <person name="Kim N.-H."/>
            <person name="Lee O.R."/>
            <person name="Lee T.-H."/>
            <person name="Bashyal P."/>
            <person name="Kim T.-S."/>
            <person name="Lee W.-H."/>
            <person name="Kawkins C."/>
            <person name="Kim C.-K."/>
            <person name="Kim J.S."/>
            <person name="Ahn B.O."/>
            <person name="Rhee S.Y."/>
            <person name="Sohng J.K."/>
        </authorList>
    </citation>
    <scope>NUCLEOTIDE SEQUENCE</scope>
    <source>
        <tissue evidence="3">Leaf</tissue>
    </source>
</reference>
<comment type="caution">
    <text evidence="3">The sequence shown here is derived from an EMBL/GenBank/DDBJ whole genome shotgun (WGS) entry which is preliminary data.</text>
</comment>
<dbReference type="InterPro" id="IPR051222">
    <property type="entry name" value="PPR/CCM1_RNA-binding"/>
</dbReference>
<name>A0A834TC63_9FABA</name>
<organism evidence="3 4">
    <name type="scientific">Senna tora</name>
    <dbReference type="NCBI Taxonomy" id="362788"/>
    <lineage>
        <taxon>Eukaryota</taxon>
        <taxon>Viridiplantae</taxon>
        <taxon>Streptophyta</taxon>
        <taxon>Embryophyta</taxon>
        <taxon>Tracheophyta</taxon>
        <taxon>Spermatophyta</taxon>
        <taxon>Magnoliopsida</taxon>
        <taxon>eudicotyledons</taxon>
        <taxon>Gunneridae</taxon>
        <taxon>Pentapetalae</taxon>
        <taxon>rosids</taxon>
        <taxon>fabids</taxon>
        <taxon>Fabales</taxon>
        <taxon>Fabaceae</taxon>
        <taxon>Caesalpinioideae</taxon>
        <taxon>Cassia clade</taxon>
        <taxon>Senna</taxon>
    </lineage>
</organism>
<feature type="repeat" description="PPR" evidence="2">
    <location>
        <begin position="465"/>
        <end position="499"/>
    </location>
</feature>
<keyword evidence="4" id="KW-1185">Reference proteome</keyword>
<dbReference type="PANTHER" id="PTHR47942">
    <property type="entry name" value="TETRATRICOPEPTIDE REPEAT (TPR)-LIKE SUPERFAMILY PROTEIN-RELATED"/>
    <property type="match status" value="1"/>
</dbReference>
<dbReference type="OrthoDB" id="185373at2759"/>
<feature type="repeat" description="PPR" evidence="2">
    <location>
        <begin position="535"/>
        <end position="569"/>
    </location>
</feature>
<feature type="repeat" description="PPR" evidence="2">
    <location>
        <begin position="500"/>
        <end position="534"/>
    </location>
</feature>
<dbReference type="SUPFAM" id="SSF81901">
    <property type="entry name" value="HCP-like"/>
    <property type="match status" value="1"/>
</dbReference>
<dbReference type="Pfam" id="PF13041">
    <property type="entry name" value="PPR_2"/>
    <property type="match status" value="6"/>
</dbReference>
<dbReference type="NCBIfam" id="TIGR00756">
    <property type="entry name" value="PPR"/>
    <property type="match status" value="12"/>
</dbReference>
<feature type="repeat" description="PPR" evidence="2">
    <location>
        <begin position="430"/>
        <end position="464"/>
    </location>
</feature>
<dbReference type="PANTHER" id="PTHR47942:SF16">
    <property type="entry name" value="PENTATRICOPEPTIDE REPEAT DOMAIN CONTAINING PROTEIN-RELATED"/>
    <property type="match status" value="1"/>
</dbReference>
<dbReference type="Pfam" id="PF01535">
    <property type="entry name" value="PPR"/>
    <property type="match status" value="1"/>
</dbReference>
<feature type="repeat" description="PPR" evidence="2">
    <location>
        <begin position="169"/>
        <end position="203"/>
    </location>
</feature>
<dbReference type="AlphaFoldDB" id="A0A834TC63"/>